<dbReference type="EMBL" id="JALPTH010000042">
    <property type="protein sequence ID" value="MCK8681437.1"/>
    <property type="molecule type" value="Genomic_DNA"/>
</dbReference>
<feature type="transmembrane region" description="Helical" evidence="1">
    <location>
        <begin position="141"/>
        <end position="159"/>
    </location>
</feature>
<organism evidence="2 3">
    <name type="scientific">Streptomyces lichenis</name>
    <dbReference type="NCBI Taxonomy" id="2306967"/>
    <lineage>
        <taxon>Bacteria</taxon>
        <taxon>Bacillati</taxon>
        <taxon>Actinomycetota</taxon>
        <taxon>Actinomycetes</taxon>
        <taxon>Kitasatosporales</taxon>
        <taxon>Streptomycetaceae</taxon>
        <taxon>Streptomyces</taxon>
    </lineage>
</organism>
<feature type="transmembrane region" description="Helical" evidence="1">
    <location>
        <begin position="83"/>
        <end position="106"/>
    </location>
</feature>
<proteinExistence type="predicted"/>
<evidence type="ECO:0000256" key="1">
    <source>
        <dbReference type="SAM" id="Phobius"/>
    </source>
</evidence>
<dbReference type="RefSeq" id="WP_248637263.1">
    <property type="nucleotide sequence ID" value="NZ_JALPTH010000042.1"/>
</dbReference>
<keyword evidence="1" id="KW-0472">Membrane</keyword>
<reference evidence="2 3" key="1">
    <citation type="submission" date="2022-04" db="EMBL/GenBank/DDBJ databases">
        <title>Streptomyces sp. nov. LCR6-01 isolated from Lichen of Dirinaria sp.</title>
        <authorList>
            <person name="Kanchanasin P."/>
            <person name="Tanasupawat S."/>
            <person name="Phongsopitanun W."/>
        </authorList>
    </citation>
    <scope>NUCLEOTIDE SEQUENCE [LARGE SCALE GENOMIC DNA]</scope>
    <source>
        <strain evidence="2 3">LCR6-01</strain>
    </source>
</reference>
<comment type="caution">
    <text evidence="2">The sequence shown here is derived from an EMBL/GenBank/DDBJ whole genome shotgun (WGS) entry which is preliminary data.</text>
</comment>
<keyword evidence="1" id="KW-0812">Transmembrane</keyword>
<protein>
    <submittedName>
        <fullName evidence="2">Uncharacterized protein</fullName>
    </submittedName>
</protein>
<dbReference type="Proteomes" id="UP001522868">
    <property type="component" value="Unassembled WGS sequence"/>
</dbReference>
<sequence>MREAPSRMAAGPPSETGAALAVSAAAALVDIALWHDTLLASARGGPGAALLGGWLVMVWGLAPGALTLLVLRNARRRLPGPRALPVAAALSLALAWALSALLYAFLTDPGFRQAAMGGPGHAHPVAAAPHTGHPAGASPAVGLPVLLVPITYAVVFTVIRGQGGRFAS</sequence>
<name>A0ABT0IJJ4_9ACTN</name>
<keyword evidence="3" id="KW-1185">Reference proteome</keyword>
<keyword evidence="1" id="KW-1133">Transmembrane helix</keyword>
<gene>
    <name evidence="2" type="ORF">M1O15_29395</name>
</gene>
<evidence type="ECO:0000313" key="3">
    <source>
        <dbReference type="Proteomes" id="UP001522868"/>
    </source>
</evidence>
<feature type="transmembrane region" description="Helical" evidence="1">
    <location>
        <begin position="16"/>
        <end position="35"/>
    </location>
</feature>
<feature type="transmembrane region" description="Helical" evidence="1">
    <location>
        <begin position="47"/>
        <end position="71"/>
    </location>
</feature>
<evidence type="ECO:0000313" key="2">
    <source>
        <dbReference type="EMBL" id="MCK8681437.1"/>
    </source>
</evidence>
<accession>A0ABT0IJJ4</accession>